<dbReference type="GO" id="GO:0016874">
    <property type="term" value="F:ligase activity"/>
    <property type="evidence" value="ECO:0007669"/>
    <property type="project" value="UniProtKB-KW"/>
</dbReference>
<dbReference type="SUPFAM" id="SSF55681">
    <property type="entry name" value="Class II aaRS and biotin synthetases"/>
    <property type="match status" value="1"/>
</dbReference>
<evidence type="ECO:0000256" key="1">
    <source>
        <dbReference type="ARBA" id="ARBA00022598"/>
    </source>
</evidence>
<evidence type="ECO:0000313" key="4">
    <source>
        <dbReference type="Proteomes" id="UP000241238"/>
    </source>
</evidence>
<dbReference type="GeneID" id="77467892"/>
<dbReference type="InterPro" id="IPR045864">
    <property type="entry name" value="aa-tRNA-synth_II/BPL/LPL"/>
</dbReference>
<keyword evidence="4" id="KW-1185">Reference proteome</keyword>
<dbReference type="Pfam" id="PF03099">
    <property type="entry name" value="BPL_LplA_LipB"/>
    <property type="match status" value="1"/>
</dbReference>
<dbReference type="PANTHER" id="PTHR12835">
    <property type="entry name" value="BIOTIN PROTEIN LIGASE"/>
    <property type="match status" value="1"/>
</dbReference>
<dbReference type="NCBIfam" id="TIGR00121">
    <property type="entry name" value="birA_ligase"/>
    <property type="match status" value="1"/>
</dbReference>
<dbReference type="InterPro" id="IPR004408">
    <property type="entry name" value="Biotin_CoA_COase_ligase"/>
</dbReference>
<dbReference type="InterPro" id="IPR004143">
    <property type="entry name" value="BPL_LPL_catalytic"/>
</dbReference>
<evidence type="ECO:0000313" key="3">
    <source>
        <dbReference type="EMBL" id="AVQ31117.1"/>
    </source>
</evidence>
<feature type="domain" description="BPL/LPL catalytic" evidence="2">
    <location>
        <begin position="1"/>
        <end position="170"/>
    </location>
</feature>
<gene>
    <name evidence="3" type="ORF">C4N18_07795</name>
</gene>
<sequence>MRIFRFESIDSTSDYLKNKEDIQEFDLAIAEIQTKGRGRRGNSWISSKGMALFSFSLKIDKNISMEEYSKLPLVAGISVLKGIRRIEELDLKFKWTNDVYLDDKKLSGILVEKVNEFFIIGIGINVNNKELGTAKEVAVSLKNKTGKNYIIEDIIFTVIDEFKKNYKKFCNGEWEYILSEINSRNYLKGKIVNIVKINEVINGKVDKIAQDGRLEVEVSGKKRFFDIGEVHINRTENETE</sequence>
<evidence type="ECO:0000259" key="2">
    <source>
        <dbReference type="PROSITE" id="PS51733"/>
    </source>
</evidence>
<dbReference type="CDD" id="cd16442">
    <property type="entry name" value="BPL"/>
    <property type="match status" value="1"/>
</dbReference>
<protein>
    <submittedName>
        <fullName evidence="3">Biotin--[acetyl-CoA-carboxylase] ligase</fullName>
    </submittedName>
</protein>
<reference evidence="4" key="1">
    <citation type="journal article" date="2018" name="MSphere">
        <title>Fusobacterium Genomics Using MinION and Illumina Sequencing Enables Genome Completion and Correction.</title>
        <authorList>
            <person name="Todd S.M."/>
            <person name="Settlage R.E."/>
            <person name="Lahmers K.K."/>
            <person name="Slade D.J."/>
        </authorList>
    </citation>
    <scope>NUCLEOTIDE SEQUENCE [LARGE SCALE GENOMIC DNA]</scope>
    <source>
        <strain evidence="4">ATCC 27725</strain>
    </source>
</reference>
<dbReference type="Gene3D" id="3.30.930.10">
    <property type="entry name" value="Bira Bifunctional Protein, Domain 2"/>
    <property type="match status" value="1"/>
</dbReference>
<dbReference type="EMBL" id="CP028103">
    <property type="protein sequence ID" value="AVQ31117.1"/>
    <property type="molecule type" value="Genomic_DNA"/>
</dbReference>
<dbReference type="Proteomes" id="UP000241238">
    <property type="component" value="Chromosome"/>
</dbReference>
<accession>A0ABN5JGE1</accession>
<proteinExistence type="predicted"/>
<dbReference type="PROSITE" id="PS51733">
    <property type="entry name" value="BPL_LPL_CATALYTIC"/>
    <property type="match status" value="1"/>
</dbReference>
<dbReference type="PANTHER" id="PTHR12835:SF5">
    <property type="entry name" value="BIOTIN--PROTEIN LIGASE"/>
    <property type="match status" value="1"/>
</dbReference>
<dbReference type="RefSeq" id="WP_005946844.1">
    <property type="nucleotide sequence ID" value="NZ_CP028103.1"/>
</dbReference>
<name>A0ABN5JGE1_FUSVA</name>
<keyword evidence="1 3" id="KW-0436">Ligase</keyword>
<organism evidence="3 4">
    <name type="scientific">Fusobacterium varium ATCC 27725</name>
    <dbReference type="NCBI Taxonomy" id="469618"/>
    <lineage>
        <taxon>Bacteria</taxon>
        <taxon>Fusobacteriati</taxon>
        <taxon>Fusobacteriota</taxon>
        <taxon>Fusobacteriia</taxon>
        <taxon>Fusobacteriales</taxon>
        <taxon>Fusobacteriaceae</taxon>
        <taxon>Fusobacterium</taxon>
    </lineage>
</organism>